<evidence type="ECO:0000256" key="2">
    <source>
        <dbReference type="ARBA" id="ARBA00022448"/>
    </source>
</evidence>
<evidence type="ECO:0000313" key="10">
    <source>
        <dbReference type="EMBL" id="HIY20677.1"/>
    </source>
</evidence>
<dbReference type="EMBL" id="DXDX01000041">
    <property type="protein sequence ID" value="HIY20677.1"/>
    <property type="molecule type" value="Genomic_DNA"/>
</dbReference>
<feature type="transmembrane region" description="Helical" evidence="8">
    <location>
        <begin position="182"/>
        <end position="200"/>
    </location>
</feature>
<keyword evidence="6 8" id="KW-1133">Transmembrane helix</keyword>
<keyword evidence="3" id="KW-1003">Cell membrane</keyword>
<feature type="domain" description="Phosphotransferase system EIIC" evidence="9">
    <location>
        <begin position="32"/>
        <end position="367"/>
    </location>
</feature>
<evidence type="ECO:0000256" key="3">
    <source>
        <dbReference type="ARBA" id="ARBA00022475"/>
    </source>
</evidence>
<accession>A0A9D1Y7C7</accession>
<keyword evidence="4 10" id="KW-0762">Sugar transport</keyword>
<evidence type="ECO:0000256" key="1">
    <source>
        <dbReference type="ARBA" id="ARBA00004651"/>
    </source>
</evidence>
<dbReference type="GO" id="GO:0008982">
    <property type="term" value="F:protein-N(PI)-phosphohistidine-sugar phosphotransferase activity"/>
    <property type="evidence" value="ECO:0007669"/>
    <property type="project" value="InterPro"/>
</dbReference>
<feature type="transmembrane region" description="Helical" evidence="8">
    <location>
        <begin position="292"/>
        <end position="313"/>
    </location>
</feature>
<dbReference type="GO" id="GO:0009401">
    <property type="term" value="P:phosphoenolpyruvate-dependent sugar phosphotransferase system"/>
    <property type="evidence" value="ECO:0007669"/>
    <property type="project" value="InterPro"/>
</dbReference>
<feature type="transmembrane region" description="Helical" evidence="8">
    <location>
        <begin position="41"/>
        <end position="66"/>
    </location>
</feature>
<comment type="subcellular location">
    <subcellularLocation>
        <location evidence="1">Cell membrane</location>
        <topology evidence="1">Multi-pass membrane protein</topology>
    </subcellularLocation>
</comment>
<evidence type="ECO:0000256" key="7">
    <source>
        <dbReference type="ARBA" id="ARBA00023136"/>
    </source>
</evidence>
<keyword evidence="5 8" id="KW-0812">Transmembrane</keyword>
<feature type="transmembrane region" description="Helical" evidence="8">
    <location>
        <begin position="207"/>
        <end position="232"/>
    </location>
</feature>
<dbReference type="Proteomes" id="UP000823868">
    <property type="component" value="Unassembled WGS sequence"/>
</dbReference>
<feature type="transmembrane region" description="Helical" evidence="8">
    <location>
        <begin position="108"/>
        <end position="128"/>
    </location>
</feature>
<evidence type="ECO:0000256" key="4">
    <source>
        <dbReference type="ARBA" id="ARBA00022597"/>
    </source>
</evidence>
<proteinExistence type="predicted"/>
<feature type="transmembrane region" description="Helical" evidence="8">
    <location>
        <begin position="333"/>
        <end position="351"/>
    </location>
</feature>
<dbReference type="Pfam" id="PF13303">
    <property type="entry name" value="PTS_EIIC_2"/>
    <property type="match status" value="1"/>
</dbReference>
<evidence type="ECO:0000313" key="11">
    <source>
        <dbReference type="Proteomes" id="UP000823868"/>
    </source>
</evidence>
<evidence type="ECO:0000259" key="9">
    <source>
        <dbReference type="Pfam" id="PF13303"/>
    </source>
</evidence>
<reference evidence="10" key="2">
    <citation type="submission" date="2021-04" db="EMBL/GenBank/DDBJ databases">
        <authorList>
            <person name="Gilroy R."/>
        </authorList>
    </citation>
    <scope>NUCLEOTIDE SEQUENCE</scope>
    <source>
        <strain evidence="10">ChiBcec16_6824</strain>
    </source>
</reference>
<name>A0A9D1Y7C7_9FIRM</name>
<keyword evidence="2" id="KW-0813">Transport</keyword>
<dbReference type="InterPro" id="IPR003352">
    <property type="entry name" value="PTS_EIIC"/>
</dbReference>
<feature type="transmembrane region" description="Helical" evidence="8">
    <location>
        <begin position="140"/>
        <end position="162"/>
    </location>
</feature>
<organism evidence="10 11">
    <name type="scientific">Candidatus Flavonifractor merdigallinarum</name>
    <dbReference type="NCBI Taxonomy" id="2838589"/>
    <lineage>
        <taxon>Bacteria</taxon>
        <taxon>Bacillati</taxon>
        <taxon>Bacillota</taxon>
        <taxon>Clostridia</taxon>
        <taxon>Eubacteriales</taxon>
        <taxon>Oscillospiraceae</taxon>
        <taxon>Flavonifractor</taxon>
    </lineage>
</organism>
<feature type="transmembrane region" description="Helical" evidence="8">
    <location>
        <begin position="78"/>
        <end position="96"/>
    </location>
</feature>
<dbReference type="GO" id="GO:0005886">
    <property type="term" value="C:plasma membrane"/>
    <property type="evidence" value="ECO:0007669"/>
    <property type="project" value="UniProtKB-SubCell"/>
</dbReference>
<dbReference type="AlphaFoldDB" id="A0A9D1Y7C7"/>
<keyword evidence="7 8" id="KW-0472">Membrane</keyword>
<evidence type="ECO:0000256" key="8">
    <source>
        <dbReference type="SAM" id="Phobius"/>
    </source>
</evidence>
<sequence>MSEQINTPAQSGIRRYFQEQNIEISWNRIGIQALGGMAHGLFASLLIGTIIGTLGMFLPGAAGAFLQTISDYTKAIQGAAMAMAIGYSVGAAPYIVYSLATVGYSSNMLGGAGGPLAVYFVALIAIFCGKLVSKRTPIDLIVTPAVTILIGVLSSAVLAPPIGRGASALGTVIMWATDQQPFLMGVIISVVVGVILTLPISSAAICAALNLVGLAGGAAVAGCCAQMVGFAVCSYRENRLNGLSSIGLGTSMLLVPNLLKKPVLWVPPTLAAAITGPIATCLFHLQMNGAPISSGMGTCGLVGPIGVVTGWFSPGEVAAAAGLAARTPTAVDWLGLVLICFVLPAVLSWLISELMRKKGLIELGDYKLV</sequence>
<evidence type="ECO:0000256" key="6">
    <source>
        <dbReference type="ARBA" id="ARBA00022989"/>
    </source>
</evidence>
<comment type="caution">
    <text evidence="10">The sequence shown here is derived from an EMBL/GenBank/DDBJ whole genome shotgun (WGS) entry which is preliminary data.</text>
</comment>
<reference evidence="10" key="1">
    <citation type="journal article" date="2021" name="PeerJ">
        <title>Extensive microbial diversity within the chicken gut microbiome revealed by metagenomics and culture.</title>
        <authorList>
            <person name="Gilroy R."/>
            <person name="Ravi A."/>
            <person name="Getino M."/>
            <person name="Pursley I."/>
            <person name="Horton D.L."/>
            <person name="Alikhan N.F."/>
            <person name="Baker D."/>
            <person name="Gharbi K."/>
            <person name="Hall N."/>
            <person name="Watson M."/>
            <person name="Adriaenssens E.M."/>
            <person name="Foster-Nyarko E."/>
            <person name="Jarju S."/>
            <person name="Secka A."/>
            <person name="Antonio M."/>
            <person name="Oren A."/>
            <person name="Chaudhuri R.R."/>
            <person name="La Ragione R."/>
            <person name="Hildebrand F."/>
            <person name="Pallen M.J."/>
        </authorList>
    </citation>
    <scope>NUCLEOTIDE SEQUENCE</scope>
    <source>
        <strain evidence="10">ChiBcec16_6824</strain>
    </source>
</reference>
<protein>
    <submittedName>
        <fullName evidence="10">PTS sugar transporter subunit IIC</fullName>
    </submittedName>
</protein>
<evidence type="ECO:0000256" key="5">
    <source>
        <dbReference type="ARBA" id="ARBA00022692"/>
    </source>
</evidence>
<feature type="transmembrane region" description="Helical" evidence="8">
    <location>
        <begin position="263"/>
        <end position="285"/>
    </location>
</feature>
<gene>
    <name evidence="10" type="ORF">H9841_02090</name>
</gene>